<dbReference type="RefSeq" id="WP_014969240.1">
    <property type="nucleotide sequence ID" value="NZ_JANJYY010000005.1"/>
</dbReference>
<dbReference type="Pfam" id="PF03458">
    <property type="entry name" value="Gly_transporter"/>
    <property type="match status" value="2"/>
</dbReference>
<dbReference type="InterPro" id="IPR005115">
    <property type="entry name" value="Gly_transporter"/>
</dbReference>
<keyword evidence="10" id="KW-1185">Reference proteome</keyword>
<dbReference type="EMBL" id="JASBQV010000009">
    <property type="protein sequence ID" value="MDI3234841.1"/>
    <property type="molecule type" value="Genomic_DNA"/>
</dbReference>
<feature type="transmembrane region" description="Helical" evidence="7">
    <location>
        <begin position="116"/>
        <end position="137"/>
    </location>
</feature>
<accession>A0ABT6R1M5</accession>
<protein>
    <submittedName>
        <fullName evidence="9">Trimeric intracellular cation channel family protein</fullName>
    </submittedName>
</protein>
<feature type="transmembrane region" description="Helical" evidence="7">
    <location>
        <begin position="6"/>
        <end position="23"/>
    </location>
</feature>
<evidence type="ECO:0000259" key="8">
    <source>
        <dbReference type="Pfam" id="PF03458"/>
    </source>
</evidence>
<dbReference type="PANTHER" id="PTHR30506">
    <property type="entry name" value="INNER MEMBRANE PROTEIN"/>
    <property type="match status" value="1"/>
</dbReference>
<organism evidence="9 10">
    <name type="scientific">Exiguobacterium antarcticum</name>
    <dbReference type="NCBI Taxonomy" id="132920"/>
    <lineage>
        <taxon>Bacteria</taxon>
        <taxon>Bacillati</taxon>
        <taxon>Bacillota</taxon>
        <taxon>Bacilli</taxon>
        <taxon>Bacillales</taxon>
        <taxon>Bacillales Family XII. Incertae Sedis</taxon>
        <taxon>Exiguobacterium</taxon>
    </lineage>
</organism>
<evidence type="ECO:0000313" key="10">
    <source>
        <dbReference type="Proteomes" id="UP001243286"/>
    </source>
</evidence>
<evidence type="ECO:0000256" key="1">
    <source>
        <dbReference type="ARBA" id="ARBA00004651"/>
    </source>
</evidence>
<comment type="similarity">
    <text evidence="2">Belongs to the UPF0126 family.</text>
</comment>
<evidence type="ECO:0000313" key="9">
    <source>
        <dbReference type="EMBL" id="MDI3234841.1"/>
    </source>
</evidence>
<evidence type="ECO:0000256" key="2">
    <source>
        <dbReference type="ARBA" id="ARBA00008193"/>
    </source>
</evidence>
<keyword evidence="3" id="KW-1003">Cell membrane</keyword>
<feature type="domain" description="Glycine transporter" evidence="8">
    <location>
        <begin position="5"/>
        <end position="78"/>
    </location>
</feature>
<evidence type="ECO:0000256" key="3">
    <source>
        <dbReference type="ARBA" id="ARBA00022475"/>
    </source>
</evidence>
<evidence type="ECO:0000256" key="7">
    <source>
        <dbReference type="SAM" id="Phobius"/>
    </source>
</evidence>
<evidence type="ECO:0000256" key="6">
    <source>
        <dbReference type="ARBA" id="ARBA00023136"/>
    </source>
</evidence>
<dbReference type="PANTHER" id="PTHR30506:SF3">
    <property type="entry name" value="UPF0126 INNER MEMBRANE PROTEIN YADS-RELATED"/>
    <property type="match status" value="1"/>
</dbReference>
<proteinExistence type="inferred from homology"/>
<comment type="subcellular location">
    <subcellularLocation>
        <location evidence="1">Cell membrane</location>
        <topology evidence="1">Multi-pass membrane protein</topology>
    </subcellularLocation>
</comment>
<feature type="transmembrane region" description="Helical" evidence="7">
    <location>
        <begin position="149"/>
        <end position="164"/>
    </location>
</feature>
<feature type="transmembrane region" description="Helical" evidence="7">
    <location>
        <begin position="89"/>
        <end position="110"/>
    </location>
</feature>
<sequence>MSWDLLNIIGTVAFAMSGAIVAMEEKYDLFGVWLLALITAFGGGAIRNLLIGVPVSALWSQGGLFLIAILVALLIFVLPQLFLPHWTRWGVLADALGLSAFAIQGALMASAKGLPLSATISAAVLTGVGGGVIRDLLAGRKPLVLHKEIYAMWAVMAALVIDRFELTNPLHLFTLLGLITILRMLSYYYEWNLPARRLGGEKE</sequence>
<comment type="caution">
    <text evidence="9">The sequence shown here is derived from an EMBL/GenBank/DDBJ whole genome shotgun (WGS) entry which is preliminary data.</text>
</comment>
<feature type="transmembrane region" description="Helical" evidence="7">
    <location>
        <begin position="30"/>
        <end position="50"/>
    </location>
</feature>
<reference evidence="9 10" key="1">
    <citation type="submission" date="2023-04" db="EMBL/GenBank/DDBJ databases">
        <title>Antarctic isolates genomes.</title>
        <authorList>
            <person name="Dimov S.G."/>
        </authorList>
    </citation>
    <scope>NUCLEOTIDE SEQUENCE [LARGE SCALE GENOMIC DNA]</scope>
    <source>
        <strain evidence="9 10">AL19</strain>
    </source>
</reference>
<keyword evidence="6 7" id="KW-0472">Membrane</keyword>
<evidence type="ECO:0000256" key="5">
    <source>
        <dbReference type="ARBA" id="ARBA00022989"/>
    </source>
</evidence>
<feature type="domain" description="Glycine transporter" evidence="8">
    <location>
        <begin position="92"/>
        <end position="160"/>
    </location>
</feature>
<evidence type="ECO:0000256" key="4">
    <source>
        <dbReference type="ARBA" id="ARBA00022692"/>
    </source>
</evidence>
<name>A0ABT6R1M5_9BACL</name>
<keyword evidence="5 7" id="KW-1133">Transmembrane helix</keyword>
<dbReference type="Proteomes" id="UP001243286">
    <property type="component" value="Unassembled WGS sequence"/>
</dbReference>
<gene>
    <name evidence="9" type="ORF">QK289_07450</name>
</gene>
<feature type="transmembrane region" description="Helical" evidence="7">
    <location>
        <begin position="62"/>
        <end position="82"/>
    </location>
</feature>
<feature type="transmembrane region" description="Helical" evidence="7">
    <location>
        <begin position="170"/>
        <end position="189"/>
    </location>
</feature>
<keyword evidence="4 7" id="KW-0812">Transmembrane</keyword>